<keyword evidence="9" id="KW-0175">Coiled coil</keyword>
<dbReference type="InterPro" id="IPR002110">
    <property type="entry name" value="Ankyrin_rpt"/>
</dbReference>
<name>A0A6L2PA47_COPFO</name>
<evidence type="ECO:0000256" key="2">
    <source>
        <dbReference type="ARBA" id="ARBA00022606"/>
    </source>
</evidence>
<dbReference type="PROSITE" id="PS50088">
    <property type="entry name" value="ANK_REPEAT"/>
    <property type="match status" value="3"/>
</dbReference>
<feature type="transmembrane region" description="Helical" evidence="10">
    <location>
        <begin position="391"/>
        <end position="413"/>
    </location>
</feature>
<evidence type="ECO:0000256" key="5">
    <source>
        <dbReference type="ARBA" id="ARBA00023065"/>
    </source>
</evidence>
<evidence type="ECO:0000256" key="8">
    <source>
        <dbReference type="PROSITE-ProRule" id="PRU00023"/>
    </source>
</evidence>
<evidence type="ECO:0000256" key="6">
    <source>
        <dbReference type="ARBA" id="ARBA00023180"/>
    </source>
</evidence>
<protein>
    <submittedName>
        <fullName evidence="11">Uncharacterized protein</fullName>
    </submittedName>
</protein>
<dbReference type="Pfam" id="PF00023">
    <property type="entry name" value="Ank"/>
    <property type="match status" value="1"/>
</dbReference>
<dbReference type="InterPro" id="IPR052076">
    <property type="entry name" value="TRP_cation_channel"/>
</dbReference>
<reference evidence="12" key="1">
    <citation type="submission" date="2020-01" db="EMBL/GenBank/DDBJ databases">
        <title>Draft genome sequence of the Termite Coptotermes fromosanus.</title>
        <authorList>
            <person name="Itakura S."/>
            <person name="Yosikawa Y."/>
            <person name="Umezawa K."/>
        </authorList>
    </citation>
    <scope>NUCLEOTIDE SEQUENCE [LARGE SCALE GENOMIC DNA]</scope>
</reference>
<keyword evidence="3" id="KW-0677">Repeat</keyword>
<evidence type="ECO:0000256" key="7">
    <source>
        <dbReference type="ARBA" id="ARBA00023303"/>
    </source>
</evidence>
<sequence length="640" mass="72078">MENMKETTVPSFKEIEQCLIEEIKKRRKNASTRNVDIKSEEPSVSRILKNTAATTNVVVSITQNNSDYSDDLNSLRTYCVTGNALELEKHLIHYPGDVNAIFRESDDNTLLHIAVKSGSVECVKVLLSRGAKPDVTNKDKNTPLHLAAQLGCMGSIKVLVENKSDLSIGDESENTPLHLAAMSGSADSVKYLIENGADLLVENKDKHTALYLVLNNVPKGEDILTEILNESIVVTKPSSEKEKFYVSLKVLCPKTKNRMAVANRLYSHHRYNKRVLLHPLLKTLIHVEWKKSKYVVWYRFTSYLLYLLMLTLFVTSSPESVLSMVTRVSAGLLSVHVIIFCFPYLLPGQFSTFRRISKTLLTVIPPTLTIVTVCIPYNAEWCGVSFLLSWFSVPFYSSAISLISYQTGMFVFVTKEMLKHSLVLLFVLVGFSVTFLVLYYDDSDESFNNFWHAFLYTTLVLLQGDSLGDYKTFGGNNTENAEGKDGYVSYVTEALSNMRFASIITSVLFVLLAIIALLNMLVALAVRGGEELTEYGQIYHLWSQVQLLYEWHEVKRFYRRIRGAQPDEQISAQGYVTISATAIPASMRYELSVVVNRRNENKGPKLTTIALEAAVNENISALLREIQDLRESLKKALKSE</sequence>
<dbReference type="SUPFAM" id="SSF48403">
    <property type="entry name" value="Ankyrin repeat"/>
    <property type="match status" value="1"/>
</dbReference>
<feature type="transmembrane region" description="Helical" evidence="10">
    <location>
        <begin position="359"/>
        <end position="379"/>
    </location>
</feature>
<feature type="transmembrane region" description="Helical" evidence="10">
    <location>
        <begin position="500"/>
        <end position="526"/>
    </location>
</feature>
<keyword evidence="2" id="KW-0716">Sensory transduction</keyword>
<keyword evidence="10" id="KW-0812">Transmembrane</keyword>
<keyword evidence="10" id="KW-0472">Membrane</keyword>
<proteinExistence type="predicted"/>
<dbReference type="PROSITE" id="PS50297">
    <property type="entry name" value="ANK_REP_REGION"/>
    <property type="match status" value="3"/>
</dbReference>
<feature type="transmembrane region" description="Helical" evidence="10">
    <location>
        <begin position="422"/>
        <end position="440"/>
    </location>
</feature>
<dbReference type="Proteomes" id="UP000502823">
    <property type="component" value="Unassembled WGS sequence"/>
</dbReference>
<feature type="repeat" description="ANK" evidence="8">
    <location>
        <begin position="106"/>
        <end position="138"/>
    </location>
</feature>
<dbReference type="OrthoDB" id="194358at2759"/>
<keyword evidence="6" id="KW-0325">Glycoprotein</keyword>
<evidence type="ECO:0000313" key="12">
    <source>
        <dbReference type="Proteomes" id="UP000502823"/>
    </source>
</evidence>
<evidence type="ECO:0000256" key="1">
    <source>
        <dbReference type="ARBA" id="ARBA00022448"/>
    </source>
</evidence>
<dbReference type="Gene3D" id="1.25.40.20">
    <property type="entry name" value="Ankyrin repeat-containing domain"/>
    <property type="match status" value="1"/>
</dbReference>
<dbReference type="InParanoid" id="A0A6L2PA47"/>
<dbReference type="InterPro" id="IPR036770">
    <property type="entry name" value="Ankyrin_rpt-contain_sf"/>
</dbReference>
<keyword evidence="7" id="KW-0407">Ion channel</keyword>
<feature type="transmembrane region" description="Helical" evidence="10">
    <location>
        <begin position="328"/>
        <end position="347"/>
    </location>
</feature>
<keyword evidence="10" id="KW-1133">Transmembrane helix</keyword>
<dbReference type="Gene3D" id="1.10.287.70">
    <property type="match status" value="1"/>
</dbReference>
<accession>A0A6L2PA47</accession>
<dbReference type="Pfam" id="PF12796">
    <property type="entry name" value="Ank_2"/>
    <property type="match status" value="1"/>
</dbReference>
<comment type="caution">
    <text evidence="11">The sequence shown here is derived from an EMBL/GenBank/DDBJ whole genome shotgun (WGS) entry which is preliminary data.</text>
</comment>
<dbReference type="AlphaFoldDB" id="A0A6L2PA47"/>
<feature type="transmembrane region" description="Helical" evidence="10">
    <location>
        <begin position="296"/>
        <end position="316"/>
    </location>
</feature>
<evidence type="ECO:0000256" key="10">
    <source>
        <dbReference type="SAM" id="Phobius"/>
    </source>
</evidence>
<evidence type="ECO:0000313" key="11">
    <source>
        <dbReference type="EMBL" id="GFG29219.1"/>
    </source>
</evidence>
<dbReference type="GO" id="GO:0034220">
    <property type="term" value="P:monoatomic ion transmembrane transport"/>
    <property type="evidence" value="ECO:0007669"/>
    <property type="project" value="UniProtKB-KW"/>
</dbReference>
<evidence type="ECO:0000256" key="3">
    <source>
        <dbReference type="ARBA" id="ARBA00022737"/>
    </source>
</evidence>
<keyword evidence="5" id="KW-0406">Ion transport</keyword>
<feature type="repeat" description="ANK" evidence="8">
    <location>
        <begin position="172"/>
        <end position="204"/>
    </location>
</feature>
<feature type="coiled-coil region" evidence="9">
    <location>
        <begin position="612"/>
        <end position="639"/>
    </location>
</feature>
<keyword evidence="4 8" id="KW-0040">ANK repeat</keyword>
<dbReference type="GO" id="GO:1902495">
    <property type="term" value="C:transmembrane transporter complex"/>
    <property type="evidence" value="ECO:0007669"/>
    <property type="project" value="TreeGrafter"/>
</dbReference>
<gene>
    <name evidence="11" type="ORF">Cfor_09739</name>
</gene>
<organism evidence="11 12">
    <name type="scientific">Coptotermes formosanus</name>
    <name type="common">Formosan subterranean termite</name>
    <dbReference type="NCBI Taxonomy" id="36987"/>
    <lineage>
        <taxon>Eukaryota</taxon>
        <taxon>Metazoa</taxon>
        <taxon>Ecdysozoa</taxon>
        <taxon>Arthropoda</taxon>
        <taxon>Hexapoda</taxon>
        <taxon>Insecta</taxon>
        <taxon>Pterygota</taxon>
        <taxon>Neoptera</taxon>
        <taxon>Polyneoptera</taxon>
        <taxon>Dictyoptera</taxon>
        <taxon>Blattodea</taxon>
        <taxon>Blattoidea</taxon>
        <taxon>Termitoidae</taxon>
        <taxon>Rhinotermitidae</taxon>
        <taxon>Coptotermes</taxon>
    </lineage>
</organism>
<feature type="repeat" description="ANK" evidence="8">
    <location>
        <begin position="139"/>
        <end position="171"/>
    </location>
</feature>
<dbReference type="SMART" id="SM00248">
    <property type="entry name" value="ANK"/>
    <property type="match status" value="5"/>
</dbReference>
<evidence type="ECO:0000256" key="4">
    <source>
        <dbReference type="ARBA" id="ARBA00023043"/>
    </source>
</evidence>
<dbReference type="PANTHER" id="PTHR47143">
    <property type="entry name" value="TRANSIENT RECEPTOR POTENTIAL CATION CHANNEL PROTEIN PAINLESS"/>
    <property type="match status" value="1"/>
</dbReference>
<dbReference type="GO" id="GO:0022857">
    <property type="term" value="F:transmembrane transporter activity"/>
    <property type="evidence" value="ECO:0007669"/>
    <property type="project" value="TreeGrafter"/>
</dbReference>
<keyword evidence="1" id="KW-0813">Transport</keyword>
<keyword evidence="12" id="KW-1185">Reference proteome</keyword>
<dbReference type="EMBL" id="BLKM01000120">
    <property type="protein sequence ID" value="GFG29219.1"/>
    <property type="molecule type" value="Genomic_DNA"/>
</dbReference>
<evidence type="ECO:0000256" key="9">
    <source>
        <dbReference type="SAM" id="Coils"/>
    </source>
</evidence>
<dbReference type="PANTHER" id="PTHR47143:SF1">
    <property type="entry name" value="ION_TRANS DOMAIN-CONTAINING PROTEIN"/>
    <property type="match status" value="1"/>
</dbReference>